<gene>
    <name evidence="1" type="ORF">IMCC3088_1782</name>
</gene>
<keyword evidence="2" id="KW-1185">Reference proteome</keyword>
<organism evidence="1 2">
    <name type="scientific">Aequoribacter fuscus</name>
    <dbReference type="NCBI Taxonomy" id="2518989"/>
    <lineage>
        <taxon>Bacteria</taxon>
        <taxon>Pseudomonadati</taxon>
        <taxon>Pseudomonadota</taxon>
        <taxon>Gammaproteobacteria</taxon>
        <taxon>Cellvibrionales</taxon>
        <taxon>Halieaceae</taxon>
        <taxon>Aequoribacter</taxon>
    </lineage>
</organism>
<dbReference type="EMBL" id="AEIG01000054">
    <property type="protein sequence ID" value="EGG29424.1"/>
    <property type="molecule type" value="Genomic_DNA"/>
</dbReference>
<dbReference type="STRING" id="2518989.IMCC3088_1782"/>
<evidence type="ECO:0000313" key="2">
    <source>
        <dbReference type="Proteomes" id="UP000005615"/>
    </source>
</evidence>
<reference evidence="1 2" key="1">
    <citation type="journal article" date="2011" name="J. Bacteriol.">
        <title>Genome sequence of strain IMCC3088, a proteorhodopsin-containing marine bacterium belonging to the OM60/NOR5 clade.</title>
        <authorList>
            <person name="Jang Y."/>
            <person name="Oh H.M."/>
            <person name="Kang I."/>
            <person name="Lee K."/>
            <person name="Yang S.J."/>
            <person name="Cho J.C."/>
        </authorList>
    </citation>
    <scope>NUCLEOTIDE SEQUENCE [LARGE SCALE GENOMIC DNA]</scope>
    <source>
        <strain evidence="1 2">IMCC3088</strain>
    </source>
</reference>
<dbReference type="AlphaFoldDB" id="F3L2K8"/>
<proteinExistence type="predicted"/>
<sequence length="39" mass="4188">MQRAMENNMGGGKADAKGIEAYRGVGMKPTMSLVKAFIK</sequence>
<evidence type="ECO:0000313" key="1">
    <source>
        <dbReference type="EMBL" id="EGG29424.1"/>
    </source>
</evidence>
<comment type="caution">
    <text evidence="1">The sequence shown here is derived from an EMBL/GenBank/DDBJ whole genome shotgun (WGS) entry which is preliminary data.</text>
</comment>
<protein>
    <submittedName>
        <fullName evidence="1">Uncharacterized protein</fullName>
    </submittedName>
</protein>
<accession>F3L2K8</accession>
<dbReference type="Proteomes" id="UP000005615">
    <property type="component" value="Unassembled WGS sequence"/>
</dbReference>
<name>F3L2K8_9GAMM</name>